<feature type="signal peptide" evidence="1">
    <location>
        <begin position="1"/>
        <end position="23"/>
    </location>
</feature>
<dbReference type="Proteomes" id="UP000195455">
    <property type="component" value="Unassembled WGS sequence"/>
</dbReference>
<keyword evidence="1" id="KW-0732">Signal</keyword>
<sequence length="132" mass="14244">MNMKMQKRVLTFLMTLMMVLGLAACGDGGGASAAGVYKVTKMSSEGIEMTTEEMSELFGMEVDMTLELKDDNTFVLDLGFLAAEGEEGNSGTWKLDGDSLTLSANGEDITTTYDGKTIVLEEGTEILTFEKQ</sequence>
<evidence type="ECO:0000313" key="4">
    <source>
        <dbReference type="Proteomes" id="UP000195455"/>
    </source>
</evidence>
<dbReference type="PROSITE" id="PS51257">
    <property type="entry name" value="PROKAR_LIPOPROTEIN"/>
    <property type="match status" value="1"/>
</dbReference>
<name>A0A1Y3TWK7_9FIRM</name>
<dbReference type="EMBL" id="NFHM01000028">
    <property type="protein sequence ID" value="OUN40823.1"/>
    <property type="molecule type" value="Genomic_DNA"/>
</dbReference>
<dbReference type="Pfam" id="PF13648">
    <property type="entry name" value="Lipocalin_4"/>
    <property type="match status" value="1"/>
</dbReference>
<evidence type="ECO:0000313" key="3">
    <source>
        <dbReference type="EMBL" id="OUN40823.1"/>
    </source>
</evidence>
<gene>
    <name evidence="3" type="ORF">B5G26_13620</name>
</gene>
<feature type="chain" id="PRO_5038948044" description="Lipocalin-like domain-containing protein" evidence="1">
    <location>
        <begin position="24"/>
        <end position="132"/>
    </location>
</feature>
<accession>A0A1Y3TWK7</accession>
<evidence type="ECO:0000259" key="2">
    <source>
        <dbReference type="Pfam" id="PF13648"/>
    </source>
</evidence>
<feature type="domain" description="Lipocalin-like" evidence="2">
    <location>
        <begin position="35"/>
        <end position="112"/>
    </location>
</feature>
<protein>
    <recommendedName>
        <fullName evidence="2">Lipocalin-like domain-containing protein</fullName>
    </recommendedName>
</protein>
<evidence type="ECO:0000256" key="1">
    <source>
        <dbReference type="SAM" id="SignalP"/>
    </source>
</evidence>
<organism evidence="3 4">
    <name type="scientific">Anaerotignum lactatifermentans</name>
    <dbReference type="NCBI Taxonomy" id="160404"/>
    <lineage>
        <taxon>Bacteria</taxon>
        <taxon>Bacillati</taxon>
        <taxon>Bacillota</taxon>
        <taxon>Clostridia</taxon>
        <taxon>Lachnospirales</taxon>
        <taxon>Anaerotignaceae</taxon>
        <taxon>Anaerotignum</taxon>
    </lineage>
</organism>
<dbReference type="AlphaFoldDB" id="A0A1Y3TWK7"/>
<dbReference type="InterPro" id="IPR024311">
    <property type="entry name" value="Lipocalin-like"/>
</dbReference>
<comment type="caution">
    <text evidence="3">The sequence shown here is derived from an EMBL/GenBank/DDBJ whole genome shotgun (WGS) entry which is preliminary data.</text>
</comment>
<proteinExistence type="predicted"/>
<reference evidence="4" key="1">
    <citation type="submission" date="2017-04" db="EMBL/GenBank/DDBJ databases">
        <title>Function of individual gut microbiota members based on whole genome sequencing of pure cultures obtained from chicken caecum.</title>
        <authorList>
            <person name="Medvecky M."/>
            <person name="Cejkova D."/>
            <person name="Polansky O."/>
            <person name="Karasova D."/>
            <person name="Kubasova T."/>
            <person name="Cizek A."/>
            <person name="Rychlik I."/>
        </authorList>
    </citation>
    <scope>NUCLEOTIDE SEQUENCE [LARGE SCALE GENOMIC DNA]</scope>
    <source>
        <strain evidence="4">An75</strain>
    </source>
</reference>